<name>A0AAD3HPP2_9CHLO</name>
<keyword evidence="2" id="KW-1133">Transmembrane helix</keyword>
<feature type="region of interest" description="Disordered" evidence="1">
    <location>
        <begin position="206"/>
        <end position="229"/>
    </location>
</feature>
<feature type="transmembrane region" description="Helical" evidence="2">
    <location>
        <begin position="166"/>
        <end position="192"/>
    </location>
</feature>
<feature type="compositionally biased region" description="Basic and acidic residues" evidence="1">
    <location>
        <begin position="206"/>
        <end position="225"/>
    </location>
</feature>
<accession>A0AAD3HPP2</accession>
<reference evidence="4 5" key="1">
    <citation type="journal article" date="2021" name="Sci. Rep.">
        <title>Genome sequencing of the multicellular alga Astrephomene provides insights into convergent evolution of germ-soma differentiation.</title>
        <authorList>
            <person name="Yamashita S."/>
            <person name="Yamamoto K."/>
            <person name="Matsuzaki R."/>
            <person name="Suzuki S."/>
            <person name="Yamaguchi H."/>
            <person name="Hirooka S."/>
            <person name="Minakuchi Y."/>
            <person name="Miyagishima S."/>
            <person name="Kawachi M."/>
            <person name="Toyoda A."/>
            <person name="Nozaki H."/>
        </authorList>
    </citation>
    <scope>NUCLEOTIDE SEQUENCE [LARGE SCALE GENOMIC DNA]</scope>
    <source>
        <strain evidence="4 5">NIES-4017</strain>
    </source>
</reference>
<keyword evidence="5" id="KW-1185">Reference proteome</keyword>
<comment type="caution">
    <text evidence="4">The sequence shown here is derived from an EMBL/GenBank/DDBJ whole genome shotgun (WGS) entry which is preliminary data.</text>
</comment>
<dbReference type="EMBL" id="BMAR01000024">
    <property type="protein sequence ID" value="GFR48513.1"/>
    <property type="molecule type" value="Genomic_DNA"/>
</dbReference>
<dbReference type="Proteomes" id="UP001054857">
    <property type="component" value="Unassembled WGS sequence"/>
</dbReference>
<protein>
    <submittedName>
        <fullName evidence="4">Uncharacterized protein</fullName>
    </submittedName>
</protein>
<dbReference type="AlphaFoldDB" id="A0AAD3HPP2"/>
<sequence>MRGSSLSLLTLLLVFGVCHGAKYNLTKTVQAPLVASHDPPDADCKVPGTCVAVNQSIPGQSLWYWCGFYSTHKTLYTLKSNHATNNFSTSFFMRKKDLVGCAIPQLATVENCPVLPESSCSGKKTCSVRMFGLVLYDETCFVIINNKAGAIVGTLQVNNFYDRPRYYGTVFTVLITVIGGLGIIGTVAYQFYTIIMAPVSKYREPLRPKRARDSSEKVPDSDKGGAADLEGGRAAFDIAGEQQENWLSRFALTLRSKLGRGKQSA</sequence>
<keyword evidence="2" id="KW-0472">Membrane</keyword>
<evidence type="ECO:0000313" key="4">
    <source>
        <dbReference type="EMBL" id="GFR48513.1"/>
    </source>
</evidence>
<feature type="chain" id="PRO_5042053770" evidence="3">
    <location>
        <begin position="21"/>
        <end position="265"/>
    </location>
</feature>
<organism evidence="4 5">
    <name type="scientific">Astrephomene gubernaculifera</name>
    <dbReference type="NCBI Taxonomy" id="47775"/>
    <lineage>
        <taxon>Eukaryota</taxon>
        <taxon>Viridiplantae</taxon>
        <taxon>Chlorophyta</taxon>
        <taxon>core chlorophytes</taxon>
        <taxon>Chlorophyceae</taxon>
        <taxon>CS clade</taxon>
        <taxon>Chlamydomonadales</taxon>
        <taxon>Astrephomenaceae</taxon>
        <taxon>Astrephomene</taxon>
    </lineage>
</organism>
<feature type="signal peptide" evidence="3">
    <location>
        <begin position="1"/>
        <end position="20"/>
    </location>
</feature>
<evidence type="ECO:0000313" key="5">
    <source>
        <dbReference type="Proteomes" id="UP001054857"/>
    </source>
</evidence>
<evidence type="ECO:0000256" key="3">
    <source>
        <dbReference type="SAM" id="SignalP"/>
    </source>
</evidence>
<proteinExistence type="predicted"/>
<keyword evidence="2" id="KW-0812">Transmembrane</keyword>
<keyword evidence="3" id="KW-0732">Signal</keyword>
<evidence type="ECO:0000256" key="1">
    <source>
        <dbReference type="SAM" id="MobiDB-lite"/>
    </source>
</evidence>
<gene>
    <name evidence="4" type="ORF">Agub_g10406</name>
</gene>
<evidence type="ECO:0000256" key="2">
    <source>
        <dbReference type="SAM" id="Phobius"/>
    </source>
</evidence>